<evidence type="ECO:0000256" key="10">
    <source>
        <dbReference type="ARBA" id="ARBA00023014"/>
    </source>
</evidence>
<protein>
    <recommendedName>
        <fullName evidence="3">Ferredoxin</fullName>
    </recommendedName>
</protein>
<gene>
    <name evidence="12" type="ORF">C7B47_00130</name>
</gene>
<dbReference type="RefSeq" id="WP_020374863.1">
    <property type="nucleotide sequence ID" value="NZ_MDZD01000018.1"/>
</dbReference>
<dbReference type="EMBL" id="PXYX01000001">
    <property type="protein sequence ID" value="PSR29756.1"/>
    <property type="molecule type" value="Genomic_DNA"/>
</dbReference>
<evidence type="ECO:0000256" key="4">
    <source>
        <dbReference type="ARBA" id="ARBA00022448"/>
    </source>
</evidence>
<dbReference type="Proteomes" id="UP000242705">
    <property type="component" value="Unassembled WGS sequence"/>
</dbReference>
<dbReference type="AlphaFoldDB" id="A0A1R0IQY4"/>
<dbReference type="InterPro" id="IPR047927">
    <property type="entry name" value="YfhL-like"/>
</dbReference>
<name>A0A1R0IQY4_SULTH</name>
<evidence type="ECO:0000313" key="13">
    <source>
        <dbReference type="Proteomes" id="UP000242705"/>
    </source>
</evidence>
<dbReference type="PANTHER" id="PTHR24960:SF79">
    <property type="entry name" value="PHOTOSYSTEM I IRON-SULFUR CENTER"/>
    <property type="match status" value="1"/>
</dbReference>
<sequence length="96" mass="10638">MALKIIEECISCGACEPECPNGAISEAEDIYVIDPGHCTECYGFYTTQQCADVCPVEACVKDDKYPETAAELKEKFLSLYPDGHLENTDKWKPPTL</sequence>
<evidence type="ECO:0000256" key="2">
    <source>
        <dbReference type="ARBA" id="ARBA00003532"/>
    </source>
</evidence>
<accession>A0A1R0IQY4</accession>
<evidence type="ECO:0000256" key="7">
    <source>
        <dbReference type="ARBA" id="ARBA00022737"/>
    </source>
</evidence>
<evidence type="ECO:0000256" key="9">
    <source>
        <dbReference type="ARBA" id="ARBA00023004"/>
    </source>
</evidence>
<feature type="domain" description="4Fe-4S ferredoxin-type" evidence="11">
    <location>
        <begin position="1"/>
        <end position="29"/>
    </location>
</feature>
<evidence type="ECO:0000256" key="3">
    <source>
        <dbReference type="ARBA" id="ARBA00013529"/>
    </source>
</evidence>
<keyword evidence="5" id="KW-0004">4Fe-4S</keyword>
<reference evidence="12 13" key="1">
    <citation type="journal article" date="2014" name="BMC Genomics">
        <title>Comparison of environmental and isolate Sulfobacillus genomes reveals diverse carbon, sulfur, nitrogen, and hydrogen metabolisms.</title>
        <authorList>
            <person name="Justice N.B."/>
            <person name="Norman A."/>
            <person name="Brown C.T."/>
            <person name="Singh A."/>
            <person name="Thomas B.C."/>
            <person name="Banfield J.F."/>
        </authorList>
    </citation>
    <scope>NUCLEOTIDE SEQUENCE [LARGE SCALE GENOMIC DNA]</scope>
    <source>
        <strain evidence="12">AMDSBA5</strain>
    </source>
</reference>
<dbReference type="GO" id="GO:0005737">
    <property type="term" value="C:cytoplasm"/>
    <property type="evidence" value="ECO:0007669"/>
    <property type="project" value="TreeGrafter"/>
</dbReference>
<keyword evidence="7" id="KW-0677">Repeat</keyword>
<evidence type="ECO:0000256" key="6">
    <source>
        <dbReference type="ARBA" id="ARBA00022723"/>
    </source>
</evidence>
<evidence type="ECO:0000313" key="12">
    <source>
        <dbReference type="EMBL" id="PSR29756.1"/>
    </source>
</evidence>
<dbReference type="PANTHER" id="PTHR24960">
    <property type="entry name" value="PHOTOSYSTEM I IRON-SULFUR CENTER-RELATED"/>
    <property type="match status" value="1"/>
</dbReference>
<dbReference type="GO" id="GO:0051539">
    <property type="term" value="F:4 iron, 4 sulfur cluster binding"/>
    <property type="evidence" value="ECO:0007669"/>
    <property type="project" value="UniProtKB-KW"/>
</dbReference>
<dbReference type="FunFam" id="3.30.70.20:FF:000045">
    <property type="entry name" value="Ferredoxin, 4Fe-4S"/>
    <property type="match status" value="1"/>
</dbReference>
<dbReference type="PROSITE" id="PS51379">
    <property type="entry name" value="4FE4S_FER_2"/>
    <property type="match status" value="1"/>
</dbReference>
<dbReference type="SUPFAM" id="SSF54862">
    <property type="entry name" value="4Fe-4S ferredoxins"/>
    <property type="match status" value="1"/>
</dbReference>
<dbReference type="Pfam" id="PF12838">
    <property type="entry name" value="Fer4_7"/>
    <property type="match status" value="1"/>
</dbReference>
<dbReference type="InterPro" id="IPR017896">
    <property type="entry name" value="4Fe4S_Fe-S-bd"/>
</dbReference>
<keyword evidence="9" id="KW-0408">Iron</keyword>
<comment type="function">
    <text evidence="2">Ferredoxins are iron-sulfur proteins that transfer electrons in a wide variety of metabolic reactions.</text>
</comment>
<evidence type="ECO:0000256" key="1">
    <source>
        <dbReference type="ARBA" id="ARBA00001966"/>
    </source>
</evidence>
<dbReference type="PROSITE" id="PS00198">
    <property type="entry name" value="4FE4S_FER_1"/>
    <property type="match status" value="1"/>
</dbReference>
<keyword evidence="4" id="KW-0813">Transport</keyword>
<comment type="caution">
    <text evidence="12">The sequence shown here is derived from an EMBL/GenBank/DDBJ whole genome shotgun (WGS) entry which is preliminary data.</text>
</comment>
<evidence type="ECO:0000256" key="8">
    <source>
        <dbReference type="ARBA" id="ARBA00022982"/>
    </source>
</evidence>
<dbReference type="GO" id="GO:0046872">
    <property type="term" value="F:metal ion binding"/>
    <property type="evidence" value="ECO:0007669"/>
    <property type="project" value="UniProtKB-KW"/>
</dbReference>
<comment type="cofactor">
    <cofactor evidence="1">
        <name>[4Fe-4S] cluster</name>
        <dbReference type="ChEBI" id="CHEBI:49883"/>
    </cofactor>
</comment>
<keyword evidence="8" id="KW-0249">Electron transport</keyword>
<evidence type="ECO:0000259" key="11">
    <source>
        <dbReference type="PROSITE" id="PS51379"/>
    </source>
</evidence>
<evidence type="ECO:0000256" key="5">
    <source>
        <dbReference type="ARBA" id="ARBA00022485"/>
    </source>
</evidence>
<keyword evidence="6" id="KW-0479">Metal-binding</keyword>
<keyword evidence="10" id="KW-0411">Iron-sulfur</keyword>
<dbReference type="InterPro" id="IPR050157">
    <property type="entry name" value="PSI_iron-sulfur_center"/>
</dbReference>
<dbReference type="NCBIfam" id="NF033683">
    <property type="entry name" value="di_4Fe-4S_YfhL"/>
    <property type="match status" value="1"/>
</dbReference>
<dbReference type="Gene3D" id="3.30.70.20">
    <property type="match status" value="1"/>
</dbReference>
<proteinExistence type="predicted"/>
<dbReference type="InterPro" id="IPR017900">
    <property type="entry name" value="4Fe4S_Fe_S_CS"/>
</dbReference>
<organism evidence="12 13">
    <name type="scientific">Sulfobacillus thermosulfidooxidans</name>
    <dbReference type="NCBI Taxonomy" id="28034"/>
    <lineage>
        <taxon>Bacteria</taxon>
        <taxon>Bacillati</taxon>
        <taxon>Bacillota</taxon>
        <taxon>Clostridia</taxon>
        <taxon>Eubacteriales</taxon>
        <taxon>Clostridiales Family XVII. Incertae Sedis</taxon>
        <taxon>Sulfobacillus</taxon>
    </lineage>
</organism>